<dbReference type="FunFam" id="3.40.50.970:FF:000007">
    <property type="entry name" value="Acetolactate synthase"/>
    <property type="match status" value="1"/>
</dbReference>
<dbReference type="PANTHER" id="PTHR18968">
    <property type="entry name" value="THIAMINE PYROPHOSPHATE ENZYMES"/>
    <property type="match status" value="1"/>
</dbReference>
<dbReference type="GO" id="GO:0009099">
    <property type="term" value="P:L-valine biosynthetic process"/>
    <property type="evidence" value="ECO:0007669"/>
    <property type="project" value="TreeGrafter"/>
</dbReference>
<reference evidence="7 8" key="1">
    <citation type="submission" date="2016-10" db="EMBL/GenBank/DDBJ databases">
        <authorList>
            <person name="de Groot N.N."/>
        </authorList>
    </citation>
    <scope>NUCLEOTIDE SEQUENCE [LARGE SCALE GENOMIC DNA]</scope>
    <source>
        <strain evidence="7 8">DSM 6059</strain>
    </source>
</reference>
<dbReference type="InterPro" id="IPR029035">
    <property type="entry name" value="DHS-like_NAD/FAD-binding_dom"/>
</dbReference>
<organism evidence="7 8">
    <name type="scientific">Pseudoalteromonas denitrificans DSM 6059</name>
    <dbReference type="NCBI Taxonomy" id="1123010"/>
    <lineage>
        <taxon>Bacteria</taxon>
        <taxon>Pseudomonadati</taxon>
        <taxon>Pseudomonadota</taxon>
        <taxon>Gammaproteobacteria</taxon>
        <taxon>Alteromonadales</taxon>
        <taxon>Pseudoalteromonadaceae</taxon>
        <taxon>Pseudoalteromonas</taxon>
    </lineage>
</organism>
<dbReference type="GO" id="GO:0030976">
    <property type="term" value="F:thiamine pyrophosphate binding"/>
    <property type="evidence" value="ECO:0007669"/>
    <property type="project" value="InterPro"/>
</dbReference>
<evidence type="ECO:0000259" key="5">
    <source>
        <dbReference type="Pfam" id="PF02775"/>
    </source>
</evidence>
<dbReference type="PANTHER" id="PTHR18968:SF13">
    <property type="entry name" value="ACETOLACTATE SYNTHASE CATALYTIC SUBUNIT, MITOCHONDRIAL"/>
    <property type="match status" value="1"/>
</dbReference>
<evidence type="ECO:0000313" key="7">
    <source>
        <dbReference type="EMBL" id="SFD36412.1"/>
    </source>
</evidence>
<evidence type="ECO:0000313" key="8">
    <source>
        <dbReference type="Proteomes" id="UP000198862"/>
    </source>
</evidence>
<dbReference type="Pfam" id="PF00205">
    <property type="entry name" value="TPP_enzyme_M"/>
    <property type="match status" value="1"/>
</dbReference>
<dbReference type="SUPFAM" id="SSF52518">
    <property type="entry name" value="Thiamin diphosphate-binding fold (THDP-binding)"/>
    <property type="match status" value="2"/>
</dbReference>
<sequence length="577" mass="62774">MTIIMHKKEKSLLVNKQETYADFIIRYLSELQSQFVFGVPGGAIEPFVDALARSERDSGIKFIVARHEAGAAFMADGFSRETGKLGVCCATTGPGATNLLTGIACAYADNIPMLVITAQTAIVKFGSGALQDSSCSAIDIIAIFKHCTRYSSLVSHTQQLERKLKTAIITAFTEPKGPVHLSIPSDILNEVTHKVPLQKVKSLTSPRWMYDHYAYGLLCIKLSSAKRIAFFIGQGAQGCGNVIMQLAHKLQAPVICGMMGKAWVDETDPLFYGVYGFAGHQKAKDLIEEQDFEVLIAIGTQLEELGTNGGDSQLLSHKLIHIDQNSEHFSRSTMACLHLHGHIPCILDALLNESQILTKEPLEKISNKSLLFDLPAVSKVNNVLHPAVLFYFLSQNLPFKTRTFIDAGNAWAWASHYFLHSDNNGCFRIATGFGAMAWAIGAAVGSACTVIDALTICITGDGSYLMSAQEITVAQQQKLPLIIIVLNDSALGMVKHGQQLGGAEQIGYQLPHINFAAMAQAMNINNIVIKNQIELSAINWLKLSKLEGPTLIDIHIDPNAVPPMGDRVQGLATSERV</sequence>
<gene>
    <name evidence="7" type="ORF">SAMN02745724_04309</name>
</gene>
<dbReference type="InterPro" id="IPR045229">
    <property type="entry name" value="TPP_enz"/>
</dbReference>
<dbReference type="STRING" id="1123010.SAMN02745724_04309"/>
<dbReference type="Pfam" id="PF02776">
    <property type="entry name" value="TPP_enzyme_N"/>
    <property type="match status" value="1"/>
</dbReference>
<dbReference type="SUPFAM" id="SSF52467">
    <property type="entry name" value="DHS-like NAD/FAD-binding domain"/>
    <property type="match status" value="1"/>
</dbReference>
<evidence type="ECO:0000256" key="3">
    <source>
        <dbReference type="RuleBase" id="RU362132"/>
    </source>
</evidence>
<accession>A0A1I1RQG6</accession>
<protein>
    <submittedName>
        <fullName evidence="7">Acetolactate synthase-1/2/3 large subunit</fullName>
    </submittedName>
</protein>
<keyword evidence="2 3" id="KW-0786">Thiamine pyrophosphate</keyword>
<dbReference type="InterPro" id="IPR012000">
    <property type="entry name" value="Thiamin_PyroP_enz_cen_dom"/>
</dbReference>
<feature type="domain" description="Thiamine pyrophosphate enzyme N-terminal TPP-binding" evidence="6">
    <location>
        <begin position="19"/>
        <end position="132"/>
    </location>
</feature>
<proteinExistence type="inferred from homology"/>
<dbReference type="CDD" id="cd07035">
    <property type="entry name" value="TPP_PYR_POX_like"/>
    <property type="match status" value="1"/>
</dbReference>
<dbReference type="GO" id="GO:0003984">
    <property type="term" value="F:acetolactate synthase activity"/>
    <property type="evidence" value="ECO:0007669"/>
    <property type="project" value="TreeGrafter"/>
</dbReference>
<dbReference type="Pfam" id="PF02775">
    <property type="entry name" value="TPP_enzyme_C"/>
    <property type="match status" value="1"/>
</dbReference>
<dbReference type="CDD" id="cd00568">
    <property type="entry name" value="TPP_enzymes"/>
    <property type="match status" value="1"/>
</dbReference>
<dbReference type="InterPro" id="IPR011766">
    <property type="entry name" value="TPP_enzyme_TPP-bd"/>
</dbReference>
<dbReference type="GO" id="GO:0050660">
    <property type="term" value="F:flavin adenine dinucleotide binding"/>
    <property type="evidence" value="ECO:0007669"/>
    <property type="project" value="TreeGrafter"/>
</dbReference>
<name>A0A1I1RQG6_9GAMM</name>
<dbReference type="GO" id="GO:0009097">
    <property type="term" value="P:isoleucine biosynthetic process"/>
    <property type="evidence" value="ECO:0007669"/>
    <property type="project" value="TreeGrafter"/>
</dbReference>
<dbReference type="Proteomes" id="UP000198862">
    <property type="component" value="Unassembled WGS sequence"/>
</dbReference>
<dbReference type="GO" id="GO:0000287">
    <property type="term" value="F:magnesium ion binding"/>
    <property type="evidence" value="ECO:0007669"/>
    <property type="project" value="InterPro"/>
</dbReference>
<dbReference type="GO" id="GO:0005948">
    <property type="term" value="C:acetolactate synthase complex"/>
    <property type="evidence" value="ECO:0007669"/>
    <property type="project" value="TreeGrafter"/>
</dbReference>
<feature type="domain" description="Thiamine pyrophosphate enzyme central" evidence="4">
    <location>
        <begin position="222"/>
        <end position="350"/>
    </location>
</feature>
<dbReference type="EMBL" id="FOLO01000051">
    <property type="protein sequence ID" value="SFD36412.1"/>
    <property type="molecule type" value="Genomic_DNA"/>
</dbReference>
<keyword evidence="8" id="KW-1185">Reference proteome</keyword>
<dbReference type="RefSeq" id="WP_218156545.1">
    <property type="nucleotide sequence ID" value="NZ_FOLO01000051.1"/>
</dbReference>
<dbReference type="Gene3D" id="3.40.50.970">
    <property type="match status" value="2"/>
</dbReference>
<dbReference type="InterPro" id="IPR012001">
    <property type="entry name" value="Thiamin_PyroP_enz_TPP-bd_dom"/>
</dbReference>
<evidence type="ECO:0000256" key="2">
    <source>
        <dbReference type="ARBA" id="ARBA00023052"/>
    </source>
</evidence>
<evidence type="ECO:0000259" key="4">
    <source>
        <dbReference type="Pfam" id="PF00205"/>
    </source>
</evidence>
<dbReference type="InterPro" id="IPR029061">
    <property type="entry name" value="THDP-binding"/>
</dbReference>
<comment type="similarity">
    <text evidence="1 3">Belongs to the TPP enzyme family.</text>
</comment>
<evidence type="ECO:0000259" key="6">
    <source>
        <dbReference type="Pfam" id="PF02776"/>
    </source>
</evidence>
<evidence type="ECO:0000256" key="1">
    <source>
        <dbReference type="ARBA" id="ARBA00007812"/>
    </source>
</evidence>
<feature type="domain" description="Thiamine pyrophosphate enzyme TPP-binding" evidence="5">
    <location>
        <begin position="406"/>
        <end position="554"/>
    </location>
</feature>
<dbReference type="Gene3D" id="3.40.50.1220">
    <property type="entry name" value="TPP-binding domain"/>
    <property type="match status" value="1"/>
</dbReference>
<dbReference type="AlphaFoldDB" id="A0A1I1RQG6"/>